<dbReference type="STRING" id="224911.AAV28_16750"/>
<dbReference type="Gene3D" id="2.40.160.180">
    <property type="entry name" value="Carbohydrate-selective porin OprB"/>
    <property type="match status" value="1"/>
</dbReference>
<dbReference type="AlphaFoldDB" id="Q89N95"/>
<keyword evidence="2" id="KW-0732">Signal</keyword>
<keyword evidence="4" id="KW-1185">Reference proteome</keyword>
<dbReference type="GO" id="GO:0015288">
    <property type="term" value="F:porin activity"/>
    <property type="evidence" value="ECO:0007669"/>
    <property type="project" value="InterPro"/>
</dbReference>
<dbReference type="KEGG" id="bja:blr3947"/>
<accession>Q89N95</accession>
<dbReference type="PANTHER" id="PTHR37944:SF1">
    <property type="entry name" value="PORIN B"/>
    <property type="match status" value="1"/>
</dbReference>
<dbReference type="InterPro" id="IPR052932">
    <property type="entry name" value="OprB_Porin"/>
</dbReference>
<dbReference type="PANTHER" id="PTHR37944">
    <property type="entry name" value="PORIN B"/>
    <property type="match status" value="1"/>
</dbReference>
<dbReference type="Pfam" id="PF04966">
    <property type="entry name" value="OprB"/>
    <property type="match status" value="1"/>
</dbReference>
<dbReference type="EnsemblBacteria" id="BAC49212">
    <property type="protein sequence ID" value="BAC49212"/>
    <property type="gene ID" value="BAC49212"/>
</dbReference>
<dbReference type="InParanoid" id="Q89N95"/>
<evidence type="ECO:0000256" key="2">
    <source>
        <dbReference type="RuleBase" id="RU363072"/>
    </source>
</evidence>
<dbReference type="InterPro" id="IPR038673">
    <property type="entry name" value="OprB_sf"/>
</dbReference>
<dbReference type="eggNOG" id="COG3659">
    <property type="taxonomic scope" value="Bacteria"/>
</dbReference>
<evidence type="ECO:0000256" key="1">
    <source>
        <dbReference type="ARBA" id="ARBA00008769"/>
    </source>
</evidence>
<feature type="signal peptide" evidence="2">
    <location>
        <begin position="1"/>
        <end position="29"/>
    </location>
</feature>
<dbReference type="Proteomes" id="UP000002526">
    <property type="component" value="Chromosome"/>
</dbReference>
<dbReference type="EMBL" id="BA000040">
    <property type="protein sequence ID" value="BAC49212.1"/>
    <property type="molecule type" value="Genomic_DNA"/>
</dbReference>
<dbReference type="FunFam" id="2.40.160.180:FF:000003">
    <property type="entry name" value="Porin"/>
    <property type="match status" value="1"/>
</dbReference>
<dbReference type="OrthoDB" id="177316at2"/>
<dbReference type="PATRIC" id="fig|224911.5.peg.3953"/>
<feature type="chain" id="PRO_5007232437" evidence="2">
    <location>
        <begin position="30"/>
        <end position="467"/>
    </location>
</feature>
<protein>
    <submittedName>
        <fullName evidence="3">Blr3947 protein</fullName>
    </submittedName>
</protein>
<dbReference type="GO" id="GO:0016020">
    <property type="term" value="C:membrane"/>
    <property type="evidence" value="ECO:0007669"/>
    <property type="project" value="InterPro"/>
</dbReference>
<reference evidence="4" key="1">
    <citation type="journal article" date="2002" name="DNA Res.">
        <title>Complete genomic sequence of nitrogen-fixing symbiotic bacterium Bradyrhizobium japonicum USDA110.</title>
        <authorList>
            <person name="Kaneko T."/>
            <person name="Nakamura Y."/>
            <person name="Sato S."/>
            <person name="Minamisawa K."/>
            <person name="Uchiumi T."/>
            <person name="Sasamoto S."/>
            <person name="Watanabe A."/>
            <person name="Idesawa K."/>
            <person name="Iriguchi M."/>
            <person name="Kawashima K."/>
            <person name="Kohara M."/>
            <person name="Matsumoto M."/>
            <person name="Shimpo S."/>
            <person name="Tsuruoka H."/>
            <person name="Wada T."/>
            <person name="Yamada M."/>
            <person name="Tabata S."/>
        </authorList>
    </citation>
    <scope>NUCLEOTIDE SEQUENCE [LARGE SCALE GENOMIC DNA]</scope>
    <source>
        <strain evidence="4">JCM 10833 / BCRC 13528 / IAM 13628 / NBRC 14792 / USDA 110</strain>
    </source>
</reference>
<dbReference type="PhylomeDB" id="Q89N95"/>
<dbReference type="GO" id="GO:0008643">
    <property type="term" value="P:carbohydrate transport"/>
    <property type="evidence" value="ECO:0000318"/>
    <property type="project" value="GO_Central"/>
</dbReference>
<gene>
    <name evidence="3" type="ordered locus">blr3947</name>
</gene>
<organism evidence="3 4">
    <name type="scientific">Bradyrhizobium diazoefficiens (strain JCM 10833 / BCRC 13528 / IAM 13628 / NBRC 14792 / USDA 110)</name>
    <dbReference type="NCBI Taxonomy" id="224911"/>
    <lineage>
        <taxon>Bacteria</taxon>
        <taxon>Pseudomonadati</taxon>
        <taxon>Pseudomonadota</taxon>
        <taxon>Alphaproteobacteria</taxon>
        <taxon>Hyphomicrobiales</taxon>
        <taxon>Nitrobacteraceae</taxon>
        <taxon>Bradyrhizobium</taxon>
    </lineage>
</organism>
<dbReference type="InterPro" id="IPR007049">
    <property type="entry name" value="Carb-sel_porin_OprB"/>
</dbReference>
<sequence>MNATADSSLLRSMAAIALACTLASTSARAGAKDESAAEWLAPKWFNEWHDGLANKGLNFGATYIADNIGNVSGGVARGAIHFGRLDLSVDADLDKLVGWSGGRFYANAFVIYGRGLSRNYVQNLATISEIEALPDQRLYNAYFEQSFFGDRLNIRAGQQAADVEFFDSQTDDLFINGTFGWPAIKASNLPAGGPAPPIAVPGIRVKAALTDQITAYAAVFNGDPSGPGDADPQIRDHHGLAFRVNDPPWVIGQVRFNYDIDIGGRPLAGNFTPGAWKHYGSFDSQRFTAEGLSIADPSGSGVPAKLRGNYGIFAVIEQVLYRPPEVKDNTTSASIPGVTAFGRIAYSPPDRNLIDLYLDGGIGFVGFTPGRPLDRFGVAMAYMRISNTARILDLDTQAFTGVQSPVRSNETLIEMIYEAHIKPGWLVAPYFQYVFRPSGGVPNPNDPSGTSRIGDAAVFGVTTTIRY</sequence>
<evidence type="ECO:0000313" key="3">
    <source>
        <dbReference type="EMBL" id="BAC49212.1"/>
    </source>
</evidence>
<dbReference type="HOGENOM" id="CLU_029684_3_1_5"/>
<proteinExistence type="inferred from homology"/>
<name>Q89N95_BRADU</name>
<evidence type="ECO:0000313" key="4">
    <source>
        <dbReference type="Proteomes" id="UP000002526"/>
    </source>
</evidence>
<comment type="similarity">
    <text evidence="1 2">Belongs to the OprB family.</text>
</comment>